<evidence type="ECO:0000313" key="6">
    <source>
        <dbReference type="Proteomes" id="UP000238775"/>
    </source>
</evidence>
<evidence type="ECO:0000313" key="7">
    <source>
        <dbReference type="Proteomes" id="UP000255091"/>
    </source>
</evidence>
<protein>
    <submittedName>
        <fullName evidence="4">Membrane protein</fullName>
    </submittedName>
</protein>
<organism evidence="4 7">
    <name type="scientific">Staphylococcus aureus</name>
    <dbReference type="NCBI Taxonomy" id="1280"/>
    <lineage>
        <taxon>Bacteria</taxon>
        <taxon>Bacillati</taxon>
        <taxon>Bacillota</taxon>
        <taxon>Bacilli</taxon>
        <taxon>Bacillales</taxon>
        <taxon>Staphylococcaceae</taxon>
        <taxon>Staphylococcus</taxon>
    </lineage>
</organism>
<dbReference type="Proteomes" id="UP000032274">
    <property type="component" value="Unassembled WGS sequence"/>
</dbReference>
<keyword evidence="1" id="KW-0472">Membrane</keyword>
<dbReference type="EMBL" id="UHAP01000001">
    <property type="protein sequence ID" value="SUK59734.1"/>
    <property type="molecule type" value="Genomic_DNA"/>
</dbReference>
<dbReference type="Proteomes" id="UP000238775">
    <property type="component" value="Unassembled WGS sequence"/>
</dbReference>
<dbReference type="EMBL" id="PGWZ01000420">
    <property type="protein sequence ID" value="PPJ72711.1"/>
    <property type="molecule type" value="Genomic_DNA"/>
</dbReference>
<dbReference type="AlphaFoldDB" id="A0A0D1K1Z7"/>
<name>A0A0D1K1Z7_STAAU</name>
<evidence type="ECO:0000313" key="4">
    <source>
        <dbReference type="EMBL" id="SUK59734.1"/>
    </source>
</evidence>
<keyword evidence="1" id="KW-1133">Transmembrane helix</keyword>
<evidence type="ECO:0000313" key="5">
    <source>
        <dbReference type="Proteomes" id="UP000032274"/>
    </source>
</evidence>
<reference evidence="3 6" key="2">
    <citation type="submission" date="2017-11" db="EMBL/GenBank/DDBJ databases">
        <authorList>
            <person name="Founou R.C."/>
            <person name="Founou L."/>
            <person name="Allam M."/>
            <person name="Ismail A."/>
            <person name="Essack S.Y."/>
        </authorList>
    </citation>
    <scope>NUCLEOTIDE SEQUENCE [LARGE SCALE GENOMIC DNA]</scope>
    <source>
        <strain evidence="3 6">G703N2B1</strain>
    </source>
</reference>
<reference evidence="2 5" key="1">
    <citation type="submission" date="2015-01" db="EMBL/GenBank/DDBJ databases">
        <title>Characterization of Swiss Staphylococcus aureus strains involved in food poisoning.</title>
        <authorList>
            <person name="Crovadore J."/>
            <person name="Chablais R."/>
            <person name="Tonacini J."/>
            <person name="Schnyder B."/>
            <person name="Lefort F."/>
        </authorList>
    </citation>
    <scope>NUCLEOTIDE SEQUENCE [LARGE SCALE GENOMIC DNA]</scope>
    <source>
        <strain evidence="2 5">SA-120</strain>
    </source>
</reference>
<keyword evidence="1" id="KW-0812">Transmembrane</keyword>
<gene>
    <name evidence="3" type="ORF">CV021_11855</name>
    <name evidence="4" type="ORF">NCTC6133_03119</name>
    <name evidence="2" type="ORF">QU38_05370</name>
</gene>
<dbReference type="EMBL" id="JXIG01000622">
    <property type="protein sequence ID" value="KIT97565.1"/>
    <property type="molecule type" value="Genomic_DNA"/>
</dbReference>
<sequence>MLKQILPRATKISVIFAVAFFIINYIGMEKPDILYLVGRTIIATLAFILICLTLFTIINSPERKIKLGTTLPIALIIGIIFGAIFLTVQIGVITGLIIGVIATFIWELIEKNKGGRSS</sequence>
<dbReference type="Proteomes" id="UP000255091">
    <property type="component" value="Unassembled WGS sequence"/>
</dbReference>
<dbReference type="OMA" id="GICYIAM"/>
<evidence type="ECO:0000256" key="1">
    <source>
        <dbReference type="SAM" id="Phobius"/>
    </source>
</evidence>
<accession>A0A2S6D396</accession>
<feature type="transmembrane region" description="Helical" evidence="1">
    <location>
        <begin position="67"/>
        <end position="86"/>
    </location>
</feature>
<feature type="transmembrane region" description="Helical" evidence="1">
    <location>
        <begin position="34"/>
        <end position="55"/>
    </location>
</feature>
<accession>A0A0D1K1Z7</accession>
<feature type="transmembrane region" description="Helical" evidence="1">
    <location>
        <begin position="92"/>
        <end position="109"/>
    </location>
</feature>
<dbReference type="RefSeq" id="WP_000917672.1">
    <property type="nucleotide sequence ID" value="NZ_BAABQX010000005.1"/>
</dbReference>
<evidence type="ECO:0000313" key="2">
    <source>
        <dbReference type="EMBL" id="KIT97565.1"/>
    </source>
</evidence>
<reference evidence="4 7" key="3">
    <citation type="submission" date="2018-06" db="EMBL/GenBank/DDBJ databases">
        <authorList>
            <consortium name="Pathogen Informatics"/>
            <person name="Doyle S."/>
        </authorList>
    </citation>
    <scope>NUCLEOTIDE SEQUENCE [LARGE SCALE GENOMIC DNA]</scope>
    <source>
        <strain evidence="4 7">NCTC6133</strain>
    </source>
</reference>
<proteinExistence type="predicted"/>
<feature type="transmembrane region" description="Helical" evidence="1">
    <location>
        <begin position="12"/>
        <end position="28"/>
    </location>
</feature>
<evidence type="ECO:0000313" key="3">
    <source>
        <dbReference type="EMBL" id="PPJ72711.1"/>
    </source>
</evidence>